<dbReference type="InterPro" id="IPR020058">
    <property type="entry name" value="Glu/Gln-tRNA-synth_Ib_cat-dom"/>
</dbReference>
<evidence type="ECO:0000259" key="11">
    <source>
        <dbReference type="Pfam" id="PF19269"/>
    </source>
</evidence>
<dbReference type="Proteomes" id="UP000317573">
    <property type="component" value="Unassembled WGS sequence"/>
</dbReference>
<comment type="subunit">
    <text evidence="8">Monomer.</text>
</comment>
<evidence type="ECO:0000256" key="3">
    <source>
        <dbReference type="ARBA" id="ARBA00022598"/>
    </source>
</evidence>
<dbReference type="RefSeq" id="WP_145693105.1">
    <property type="nucleotide sequence ID" value="NZ_VLJT01000061.1"/>
</dbReference>
<dbReference type="Gene3D" id="3.90.800.10">
    <property type="entry name" value="Glutamyl-tRNA Synthetase, Domain 3"/>
    <property type="match status" value="1"/>
</dbReference>
<evidence type="ECO:0000256" key="4">
    <source>
        <dbReference type="ARBA" id="ARBA00022741"/>
    </source>
</evidence>
<feature type="domain" description="Glutamyl/glutaminyl-tRNA synthetase class Ib catalytic" evidence="10">
    <location>
        <begin position="5"/>
        <end position="322"/>
    </location>
</feature>
<feature type="compositionally biased region" description="Basic and acidic residues" evidence="9">
    <location>
        <begin position="117"/>
        <end position="134"/>
    </location>
</feature>
<feature type="region of interest" description="Disordered" evidence="9">
    <location>
        <begin position="109"/>
        <end position="134"/>
    </location>
</feature>
<evidence type="ECO:0000256" key="9">
    <source>
        <dbReference type="SAM" id="MobiDB-lite"/>
    </source>
</evidence>
<dbReference type="InterPro" id="IPR045462">
    <property type="entry name" value="aa-tRNA-synth_I_cd-bd"/>
</dbReference>
<dbReference type="EMBL" id="VLJT01000061">
    <property type="protein sequence ID" value="TWH09052.1"/>
    <property type="molecule type" value="Genomic_DNA"/>
</dbReference>
<dbReference type="InterPro" id="IPR020061">
    <property type="entry name" value="Glu_tRNA_lig_a-bdl"/>
</dbReference>
<dbReference type="InterPro" id="IPR020752">
    <property type="entry name" value="Glu-tRNA-synth_I_codon-bd_sub1"/>
</dbReference>
<comment type="subcellular location">
    <subcellularLocation>
        <location evidence="8">Cytoplasm</location>
    </subcellularLocation>
</comment>
<dbReference type="PRINTS" id="PR00987">
    <property type="entry name" value="TRNASYNTHGLU"/>
</dbReference>
<proteinExistence type="inferred from homology"/>
<evidence type="ECO:0000256" key="7">
    <source>
        <dbReference type="ARBA" id="ARBA00023146"/>
    </source>
</evidence>
<comment type="caution">
    <text evidence="8">Lacks conserved residue(s) required for the propagation of feature annotation.</text>
</comment>
<keyword evidence="4 8" id="KW-0547">Nucleotide-binding</keyword>
<dbReference type="AlphaFoldDB" id="A0A562DHE8"/>
<dbReference type="PANTHER" id="PTHR43311">
    <property type="entry name" value="GLUTAMATE--TRNA LIGASE"/>
    <property type="match status" value="1"/>
</dbReference>
<dbReference type="CDD" id="cd00808">
    <property type="entry name" value="GluRS_core"/>
    <property type="match status" value="1"/>
</dbReference>
<dbReference type="Gene3D" id="1.10.8.70">
    <property type="entry name" value="Glutamate-tRNA synthetase, class I, anticodon-binding domain 1"/>
    <property type="match status" value="1"/>
</dbReference>
<dbReference type="InterPro" id="IPR049940">
    <property type="entry name" value="GluQ/Sye"/>
</dbReference>
<evidence type="ECO:0000256" key="8">
    <source>
        <dbReference type="HAMAP-Rule" id="MF_00022"/>
    </source>
</evidence>
<dbReference type="Gene3D" id="1.10.10.350">
    <property type="match status" value="1"/>
</dbReference>
<dbReference type="GO" id="GO:0008270">
    <property type="term" value="F:zinc ion binding"/>
    <property type="evidence" value="ECO:0007669"/>
    <property type="project" value="InterPro"/>
</dbReference>
<feature type="short sequence motif" description="'HIGH' region" evidence="8">
    <location>
        <begin position="12"/>
        <end position="22"/>
    </location>
</feature>
<dbReference type="InterPro" id="IPR004527">
    <property type="entry name" value="Glu-tRNA-ligase_bac/mito"/>
</dbReference>
<keyword evidence="5 8" id="KW-0067">ATP-binding</keyword>
<comment type="caution">
    <text evidence="12">The sequence shown here is derived from an EMBL/GenBank/DDBJ whole genome shotgun (WGS) entry which is preliminary data.</text>
</comment>
<comment type="catalytic activity">
    <reaction evidence="8">
        <text>tRNA(Glu) + L-glutamate + ATP = L-glutamyl-tRNA(Glu) + AMP + diphosphate</text>
        <dbReference type="Rhea" id="RHEA:23540"/>
        <dbReference type="Rhea" id="RHEA-COMP:9663"/>
        <dbReference type="Rhea" id="RHEA-COMP:9680"/>
        <dbReference type="ChEBI" id="CHEBI:29985"/>
        <dbReference type="ChEBI" id="CHEBI:30616"/>
        <dbReference type="ChEBI" id="CHEBI:33019"/>
        <dbReference type="ChEBI" id="CHEBI:78442"/>
        <dbReference type="ChEBI" id="CHEBI:78520"/>
        <dbReference type="ChEBI" id="CHEBI:456215"/>
        <dbReference type="EC" id="6.1.1.17"/>
    </reaction>
</comment>
<reference evidence="12 13" key="1">
    <citation type="submission" date="2019-07" db="EMBL/GenBank/DDBJ databases">
        <title>Genome sequencing of lignin-degrading bacterial isolates.</title>
        <authorList>
            <person name="Gladden J."/>
        </authorList>
    </citation>
    <scope>NUCLEOTIDE SEQUENCE [LARGE SCALE GENOMIC DNA]</scope>
    <source>
        <strain evidence="12 13">J45</strain>
    </source>
</reference>
<feature type="domain" description="Aminoacyl-tRNA synthetase class I anticodon-binding" evidence="11">
    <location>
        <begin position="338"/>
        <end position="485"/>
    </location>
</feature>
<dbReference type="PANTHER" id="PTHR43311:SF2">
    <property type="entry name" value="GLUTAMATE--TRNA LIGASE, MITOCHONDRIAL-RELATED"/>
    <property type="match status" value="1"/>
</dbReference>
<dbReference type="GO" id="GO:0000049">
    <property type="term" value="F:tRNA binding"/>
    <property type="evidence" value="ECO:0007669"/>
    <property type="project" value="InterPro"/>
</dbReference>
<dbReference type="GO" id="GO:0006424">
    <property type="term" value="P:glutamyl-tRNA aminoacylation"/>
    <property type="evidence" value="ECO:0007669"/>
    <property type="project" value="UniProtKB-UniRule"/>
</dbReference>
<evidence type="ECO:0000259" key="10">
    <source>
        <dbReference type="Pfam" id="PF00749"/>
    </source>
</evidence>
<organism evidence="12 13">
    <name type="scientific">Rhodococcus rhodochrous J45</name>
    <dbReference type="NCBI Taxonomy" id="935266"/>
    <lineage>
        <taxon>Bacteria</taxon>
        <taxon>Bacillati</taxon>
        <taxon>Actinomycetota</taxon>
        <taxon>Actinomycetes</taxon>
        <taxon>Mycobacteriales</taxon>
        <taxon>Nocardiaceae</taxon>
        <taxon>Rhodococcus</taxon>
    </lineage>
</organism>
<evidence type="ECO:0000256" key="1">
    <source>
        <dbReference type="ARBA" id="ARBA00007894"/>
    </source>
</evidence>
<dbReference type="SUPFAM" id="SSF48163">
    <property type="entry name" value="An anticodon-binding domain of class I aminoacyl-tRNA synthetases"/>
    <property type="match status" value="1"/>
</dbReference>
<dbReference type="GO" id="GO:0005524">
    <property type="term" value="F:ATP binding"/>
    <property type="evidence" value="ECO:0007669"/>
    <property type="project" value="UniProtKB-UniRule"/>
</dbReference>
<dbReference type="InterPro" id="IPR033910">
    <property type="entry name" value="GluRS_core"/>
</dbReference>
<sequence length="490" mass="54816">MTTSEVRVRFCPSPTGTPHVGLVRTALFNWAFARHHGGTFVFRIEDTDAARDTEESYQAILDALRWLGLEWDEGPEVGGPYEPYRQSQRRDLHLEVVQKLVDAGEAYESFSTPEEVEERHKAAGRDPKLGYDNFDRDLTPEQRHAFLDEGRKPVVRLRMPDEDLTWNDLVRGETTFKAGSVPDFALTRGNGIPLYTLVNPVDDALMKITHVLRGEDLLSSTPRQLALYAALQRIGVTDFTPEFGHLPFVMGQGNKKLSKRDPESNLFLHRDRGFIPEGLLNYLALLGWGLADDRDVFSLDEMVSAFEISKVNSNPARFDQKKADAINAEHIRLLDPAEFATRLKAYLVEHGRIGDDVDEALFRTAADLVQTRIVVLGDAWDLLKFLFVDDADFTLDEASAAKNLKEDAAPVLDASVAALEGLDEWTTPSIEEALKSALIEGLELKPRKAFAPVRVAVTGSHISPPLYESMELLGRERTLARLRAGRARIA</sequence>
<keyword evidence="7 8" id="KW-0030">Aminoacyl-tRNA synthetase</keyword>
<dbReference type="InterPro" id="IPR008925">
    <property type="entry name" value="aa_tRNA-synth_I_cd-bd_sf"/>
</dbReference>
<dbReference type="SUPFAM" id="SSF52374">
    <property type="entry name" value="Nucleotidylyl transferase"/>
    <property type="match status" value="1"/>
</dbReference>
<dbReference type="InterPro" id="IPR014729">
    <property type="entry name" value="Rossmann-like_a/b/a_fold"/>
</dbReference>
<dbReference type="FunFam" id="3.40.50.620:FF:000149">
    <property type="entry name" value="Glutamate--tRNA ligase"/>
    <property type="match status" value="1"/>
</dbReference>
<dbReference type="Pfam" id="PF19269">
    <property type="entry name" value="Anticodon_2"/>
    <property type="match status" value="1"/>
</dbReference>
<dbReference type="EC" id="6.1.1.17" evidence="8"/>
<accession>A0A562DHE8</accession>
<dbReference type="Pfam" id="PF00749">
    <property type="entry name" value="tRNA-synt_1c"/>
    <property type="match status" value="1"/>
</dbReference>
<evidence type="ECO:0000313" key="12">
    <source>
        <dbReference type="EMBL" id="TWH09052.1"/>
    </source>
</evidence>
<dbReference type="GO" id="GO:0005829">
    <property type="term" value="C:cytosol"/>
    <property type="evidence" value="ECO:0007669"/>
    <property type="project" value="TreeGrafter"/>
</dbReference>
<name>A0A562DHE8_RHORH</name>
<keyword evidence="3 8" id="KW-0436">Ligase</keyword>
<evidence type="ECO:0000256" key="6">
    <source>
        <dbReference type="ARBA" id="ARBA00022917"/>
    </source>
</evidence>
<comment type="function">
    <text evidence="8">Catalyzes the attachment of glutamate to tRNA(Glu) in a two-step reaction: glutamate is first activated by ATP to form Glu-AMP and then transferred to the acceptor end of tRNA(Glu).</text>
</comment>
<evidence type="ECO:0000313" key="13">
    <source>
        <dbReference type="Proteomes" id="UP000317573"/>
    </source>
</evidence>
<keyword evidence="2 8" id="KW-0963">Cytoplasm</keyword>
<dbReference type="Gene3D" id="1.10.1160.10">
    <property type="entry name" value="Glutamyl-trna Synthetase, Domain 2"/>
    <property type="match status" value="1"/>
</dbReference>
<evidence type="ECO:0000256" key="5">
    <source>
        <dbReference type="ARBA" id="ARBA00022840"/>
    </source>
</evidence>
<comment type="similarity">
    <text evidence="1 8">Belongs to the class-I aminoacyl-tRNA synthetase family. Glutamate--tRNA ligase type 1 subfamily.</text>
</comment>
<protein>
    <recommendedName>
        <fullName evidence="8">Glutamate--tRNA ligase</fullName>
        <ecNumber evidence="8">6.1.1.17</ecNumber>
    </recommendedName>
    <alternativeName>
        <fullName evidence="8">Glutamyl-tRNA synthetase</fullName>
        <shortName evidence="8">GluRS</shortName>
    </alternativeName>
</protein>
<evidence type="ECO:0000256" key="2">
    <source>
        <dbReference type="ARBA" id="ARBA00022490"/>
    </source>
</evidence>
<dbReference type="InterPro" id="IPR020751">
    <property type="entry name" value="aa-tRNA-synth_I_codon-bd_sub2"/>
</dbReference>
<gene>
    <name evidence="8" type="primary">gltX</name>
    <name evidence="12" type="ORF">L618_000600000050</name>
</gene>
<feature type="short sequence motif" description="'KMSKS' region" evidence="8">
    <location>
        <begin position="256"/>
        <end position="260"/>
    </location>
</feature>
<feature type="binding site" evidence="8">
    <location>
        <position position="259"/>
    </location>
    <ligand>
        <name>ATP</name>
        <dbReference type="ChEBI" id="CHEBI:30616"/>
    </ligand>
</feature>
<keyword evidence="6 8" id="KW-0648">Protein biosynthesis</keyword>
<dbReference type="GO" id="GO:0004818">
    <property type="term" value="F:glutamate-tRNA ligase activity"/>
    <property type="evidence" value="ECO:0007669"/>
    <property type="project" value="UniProtKB-UniRule"/>
</dbReference>
<dbReference type="NCBIfam" id="TIGR00464">
    <property type="entry name" value="gltX_bact"/>
    <property type="match status" value="1"/>
</dbReference>
<dbReference type="HAMAP" id="MF_00022">
    <property type="entry name" value="Glu_tRNA_synth_type1"/>
    <property type="match status" value="1"/>
</dbReference>
<dbReference type="Gene3D" id="3.40.50.620">
    <property type="entry name" value="HUPs"/>
    <property type="match status" value="1"/>
</dbReference>
<dbReference type="InterPro" id="IPR000924">
    <property type="entry name" value="Glu/Gln-tRNA-synth"/>
</dbReference>